<organism evidence="9 10">
    <name type="scientific">Azomonas agilis</name>
    <dbReference type="NCBI Taxonomy" id="116849"/>
    <lineage>
        <taxon>Bacteria</taxon>
        <taxon>Pseudomonadati</taxon>
        <taxon>Pseudomonadota</taxon>
        <taxon>Gammaproteobacteria</taxon>
        <taxon>Pseudomonadales</taxon>
        <taxon>Pseudomonadaceae</taxon>
        <taxon>Azomonas</taxon>
    </lineage>
</organism>
<name>A0A562J3S0_9GAMM</name>
<dbReference type="PANTHER" id="PTHR30183:SF2">
    <property type="entry name" value="IRON UTILIZATION PROTEIN"/>
    <property type="match status" value="1"/>
</dbReference>
<dbReference type="GO" id="GO:0055085">
    <property type="term" value="P:transmembrane transport"/>
    <property type="evidence" value="ECO:0007669"/>
    <property type="project" value="InterPro"/>
</dbReference>
<comment type="caution">
    <text evidence="9">The sequence shown here is derived from an EMBL/GenBank/DDBJ whole genome shotgun (WGS) entry which is preliminary data.</text>
</comment>
<feature type="domain" description="ABC transmembrane type-1" evidence="8">
    <location>
        <begin position="53"/>
        <end position="260"/>
    </location>
</feature>
<feature type="transmembrane region" description="Helical" evidence="7">
    <location>
        <begin position="404"/>
        <end position="425"/>
    </location>
</feature>
<sequence length="548" mass="60545">MILQVLRCSSLSVWVIVLAALLAVPILVVLGSVFWPQPELWQHLRDTVLADYVWNSLRLALGAGVLAGVLGTTLAWYVARYEFFGRSVLQWVLLLPMAIPAYIMAYSYTGLLDFAGPIQTQLRAIFGWSYGDYYFPEIRSLGGAVLMLSLVLYPYVYLLARAAFSEQSSSLLEASRTLGWTPKQHFWKVALPMARPAILTGMALVMMEALADYGTVQYFGVTTFTTGIFRTWFGMGNPLGAAQLAALLCSVVLVLLYLEQRSRQRLKFYQPRQSTQVSERLSLMGFKHAIAVVLCLLPLLLGFVLPAGQLFYWSLERLDQLISPEFLRLCWHSFSLACLTSIVVCAVALLFAYGRRLNPHWLLQWPVRLSAMGYALPGTVIAIGVMMPLAALDNQLDAWAEHWFGVRLGLLFSGTLVALVLAYSLRFLAVALHGLEAGLGRITPSMDQAARSLGASPTEALVRVHLPLLRSSLLVAVILVFVDVLKELPATLLLRPFNFNTLSVRAYELASDERLADAALPALSIVLVGLLPVVLLSKALDKSRKSPI</sequence>
<evidence type="ECO:0000313" key="10">
    <source>
        <dbReference type="Proteomes" id="UP000319627"/>
    </source>
</evidence>
<dbReference type="RefSeq" id="WP_144570168.1">
    <property type="nucleotide sequence ID" value="NZ_VLKG01000001.1"/>
</dbReference>
<gene>
    <name evidence="9" type="ORF">LX59_00421</name>
</gene>
<keyword evidence="2 7" id="KW-0813">Transport</keyword>
<dbReference type="InterPro" id="IPR000515">
    <property type="entry name" value="MetI-like"/>
</dbReference>
<comment type="subcellular location">
    <subcellularLocation>
        <location evidence="1 7">Cell membrane</location>
        <topology evidence="1 7">Multi-pass membrane protein</topology>
    </subcellularLocation>
</comment>
<dbReference type="Gene3D" id="1.10.3720.10">
    <property type="entry name" value="MetI-like"/>
    <property type="match status" value="2"/>
</dbReference>
<keyword evidence="6 7" id="KW-0472">Membrane</keyword>
<reference evidence="9 10" key="1">
    <citation type="submission" date="2019-07" db="EMBL/GenBank/DDBJ databases">
        <title>Genomic Encyclopedia of Type Strains, Phase I: the one thousand microbial genomes (KMG-I) project.</title>
        <authorList>
            <person name="Kyrpides N."/>
        </authorList>
    </citation>
    <scope>NUCLEOTIDE SEQUENCE [LARGE SCALE GENOMIC DNA]</scope>
    <source>
        <strain evidence="9 10">DSM 375</strain>
    </source>
</reference>
<dbReference type="CDD" id="cd06261">
    <property type="entry name" value="TM_PBP2"/>
    <property type="match status" value="2"/>
</dbReference>
<feature type="transmembrane region" description="Helical" evidence="7">
    <location>
        <begin position="333"/>
        <end position="353"/>
    </location>
</feature>
<dbReference type="EMBL" id="VLKG01000001">
    <property type="protein sequence ID" value="TWH77504.1"/>
    <property type="molecule type" value="Genomic_DNA"/>
</dbReference>
<evidence type="ECO:0000313" key="9">
    <source>
        <dbReference type="EMBL" id="TWH77504.1"/>
    </source>
</evidence>
<feature type="transmembrane region" description="Helical" evidence="7">
    <location>
        <begin position="12"/>
        <end position="36"/>
    </location>
</feature>
<dbReference type="Proteomes" id="UP000319627">
    <property type="component" value="Unassembled WGS sequence"/>
</dbReference>
<keyword evidence="10" id="KW-1185">Reference proteome</keyword>
<feature type="transmembrane region" description="Helical" evidence="7">
    <location>
        <begin position="239"/>
        <end position="258"/>
    </location>
</feature>
<keyword evidence="4 7" id="KW-0812">Transmembrane</keyword>
<evidence type="ECO:0000256" key="2">
    <source>
        <dbReference type="ARBA" id="ARBA00022448"/>
    </source>
</evidence>
<dbReference type="Pfam" id="PF00528">
    <property type="entry name" value="BPD_transp_1"/>
    <property type="match status" value="2"/>
</dbReference>
<dbReference type="PANTHER" id="PTHR30183">
    <property type="entry name" value="MOLYBDENUM TRANSPORT SYSTEM PERMEASE PROTEIN MODB"/>
    <property type="match status" value="1"/>
</dbReference>
<comment type="similarity">
    <text evidence="7">Belongs to the binding-protein-dependent transport system permease family.</text>
</comment>
<evidence type="ECO:0000259" key="8">
    <source>
        <dbReference type="PROSITE" id="PS50928"/>
    </source>
</evidence>
<dbReference type="OrthoDB" id="9790211at2"/>
<evidence type="ECO:0000256" key="5">
    <source>
        <dbReference type="ARBA" id="ARBA00022989"/>
    </source>
</evidence>
<dbReference type="AlphaFoldDB" id="A0A562J3S0"/>
<dbReference type="PROSITE" id="PS50928">
    <property type="entry name" value="ABC_TM1"/>
    <property type="match status" value="2"/>
</dbReference>
<feature type="transmembrane region" description="Helical" evidence="7">
    <location>
        <begin position="56"/>
        <end position="79"/>
    </location>
</feature>
<evidence type="ECO:0000256" key="6">
    <source>
        <dbReference type="ARBA" id="ARBA00023136"/>
    </source>
</evidence>
<proteinExistence type="inferred from homology"/>
<keyword evidence="5 7" id="KW-1133">Transmembrane helix</keyword>
<feature type="transmembrane region" description="Helical" evidence="7">
    <location>
        <begin position="374"/>
        <end position="392"/>
    </location>
</feature>
<feature type="transmembrane region" description="Helical" evidence="7">
    <location>
        <begin position="289"/>
        <end position="313"/>
    </location>
</feature>
<feature type="transmembrane region" description="Helical" evidence="7">
    <location>
        <begin position="91"/>
        <end position="109"/>
    </location>
</feature>
<dbReference type="InterPro" id="IPR035906">
    <property type="entry name" value="MetI-like_sf"/>
</dbReference>
<keyword evidence="3" id="KW-1003">Cell membrane</keyword>
<protein>
    <submittedName>
        <fullName evidence="9">Iron(III) transport system permease protein</fullName>
    </submittedName>
</protein>
<dbReference type="SUPFAM" id="SSF161098">
    <property type="entry name" value="MetI-like"/>
    <property type="match status" value="2"/>
</dbReference>
<dbReference type="FunFam" id="1.10.3720.10:FF:000088">
    <property type="entry name" value="Iron(III) ABC transporter, permease protein"/>
    <property type="match status" value="1"/>
</dbReference>
<feature type="transmembrane region" description="Helical" evidence="7">
    <location>
        <begin position="138"/>
        <end position="160"/>
    </location>
</feature>
<feature type="transmembrane region" description="Helical" evidence="7">
    <location>
        <begin position="197"/>
        <end position="219"/>
    </location>
</feature>
<dbReference type="GO" id="GO:0005886">
    <property type="term" value="C:plasma membrane"/>
    <property type="evidence" value="ECO:0007669"/>
    <property type="project" value="UniProtKB-SubCell"/>
</dbReference>
<feature type="transmembrane region" description="Helical" evidence="7">
    <location>
        <begin position="473"/>
        <end position="495"/>
    </location>
</feature>
<evidence type="ECO:0000256" key="4">
    <source>
        <dbReference type="ARBA" id="ARBA00022692"/>
    </source>
</evidence>
<accession>A0A562J3S0</accession>
<evidence type="ECO:0000256" key="1">
    <source>
        <dbReference type="ARBA" id="ARBA00004651"/>
    </source>
</evidence>
<evidence type="ECO:0000256" key="7">
    <source>
        <dbReference type="RuleBase" id="RU363032"/>
    </source>
</evidence>
<feature type="transmembrane region" description="Helical" evidence="7">
    <location>
        <begin position="515"/>
        <end position="536"/>
    </location>
</feature>
<feature type="domain" description="ABC transmembrane type-1" evidence="8">
    <location>
        <begin position="330"/>
        <end position="536"/>
    </location>
</feature>
<evidence type="ECO:0000256" key="3">
    <source>
        <dbReference type="ARBA" id="ARBA00022475"/>
    </source>
</evidence>